<sequence length="52" mass="6041">MKSCFPLESQSHTAHFSWRSWSPLQSEFKETLKVFQMGLRLFITVSVLCTSC</sequence>
<accession>A0A0E9QB45</accession>
<organism evidence="1">
    <name type="scientific">Anguilla anguilla</name>
    <name type="common">European freshwater eel</name>
    <name type="synonym">Muraena anguilla</name>
    <dbReference type="NCBI Taxonomy" id="7936"/>
    <lineage>
        <taxon>Eukaryota</taxon>
        <taxon>Metazoa</taxon>
        <taxon>Chordata</taxon>
        <taxon>Craniata</taxon>
        <taxon>Vertebrata</taxon>
        <taxon>Euteleostomi</taxon>
        <taxon>Actinopterygii</taxon>
        <taxon>Neopterygii</taxon>
        <taxon>Teleostei</taxon>
        <taxon>Anguilliformes</taxon>
        <taxon>Anguillidae</taxon>
        <taxon>Anguilla</taxon>
    </lineage>
</organism>
<dbReference type="AlphaFoldDB" id="A0A0E9QB45"/>
<dbReference type="EMBL" id="GBXM01094466">
    <property type="protein sequence ID" value="JAH14111.1"/>
    <property type="molecule type" value="Transcribed_RNA"/>
</dbReference>
<reference evidence="1" key="2">
    <citation type="journal article" date="2015" name="Fish Shellfish Immunol.">
        <title>Early steps in the European eel (Anguilla anguilla)-Vibrio vulnificus interaction in the gills: Role of the RtxA13 toxin.</title>
        <authorList>
            <person name="Callol A."/>
            <person name="Pajuelo D."/>
            <person name="Ebbesson L."/>
            <person name="Teles M."/>
            <person name="MacKenzie S."/>
            <person name="Amaro C."/>
        </authorList>
    </citation>
    <scope>NUCLEOTIDE SEQUENCE</scope>
</reference>
<name>A0A0E9QB45_ANGAN</name>
<protein>
    <submittedName>
        <fullName evidence="1">Uncharacterized protein</fullName>
    </submittedName>
</protein>
<reference evidence="1" key="1">
    <citation type="submission" date="2014-11" db="EMBL/GenBank/DDBJ databases">
        <authorList>
            <person name="Amaro Gonzalez C."/>
        </authorList>
    </citation>
    <scope>NUCLEOTIDE SEQUENCE</scope>
</reference>
<proteinExistence type="predicted"/>
<evidence type="ECO:0000313" key="1">
    <source>
        <dbReference type="EMBL" id="JAH14111.1"/>
    </source>
</evidence>